<evidence type="ECO:0000313" key="3">
    <source>
        <dbReference type="Proteomes" id="UP000800040"/>
    </source>
</evidence>
<feature type="compositionally biased region" description="Pro residues" evidence="1">
    <location>
        <begin position="14"/>
        <end position="27"/>
    </location>
</feature>
<dbReference type="Proteomes" id="UP000800040">
    <property type="component" value="Unassembled WGS sequence"/>
</dbReference>
<accession>A0A6A5KY33</accession>
<feature type="region of interest" description="Disordered" evidence="1">
    <location>
        <begin position="362"/>
        <end position="393"/>
    </location>
</feature>
<gene>
    <name evidence="2" type="ORF">BDW02DRAFT_488543</name>
</gene>
<evidence type="ECO:0000256" key="1">
    <source>
        <dbReference type="SAM" id="MobiDB-lite"/>
    </source>
</evidence>
<feature type="region of interest" description="Disordered" evidence="1">
    <location>
        <begin position="156"/>
        <end position="348"/>
    </location>
</feature>
<proteinExistence type="predicted"/>
<dbReference type="EMBL" id="ML975250">
    <property type="protein sequence ID" value="KAF1838653.1"/>
    <property type="molecule type" value="Genomic_DNA"/>
</dbReference>
<feature type="compositionally biased region" description="Polar residues" evidence="1">
    <location>
        <begin position="435"/>
        <end position="445"/>
    </location>
</feature>
<sequence length="496" mass="53399">MGSEWHPRRHPQHPEPTPAPAPAPAPAPVRTQLSIAELTSSSADSALHRPRDSVPPTVSRRTPPTVPAANDFANPPPLADHSAFTPINHASPHVSPTNTRAPPPASEHQRYLYSLPHASVAPFSPPLTSGPCQSVPDAAPLQTAVASLRQDSAHRIDTIKEVEPTLPSSVRPASYLHSVANHGRQSNTSRPISHPGGPSSPHSPASEPRSNQAPPEAGAHGQKRGHSQVLSSGAHIHTESTRSPDLVAGSPATANTDIGPKITPILPPILDQTNGSNRHQRYNVRFNTVSTLENMSPTQKPRNDPPPSAPVTVEPHEPQTRSQEQTVRPSVEPPTPSAVPGSQPIDDSLQFQLRSNVPQLERCRGCKEPWKRPLPGEQQYRLSSPAQNKSDQAALTQDLIESLKNHAKYADDAYAAWQKRHRWCGEAAPSPPATDNPSDSLSQSAEEPACNEPPACTSSTNKRKSEVPHDPSKYRKVVSFETQSNTTPHMRPTAPA</sequence>
<feature type="compositionally biased region" description="Polar residues" evidence="1">
    <location>
        <begin position="31"/>
        <end position="44"/>
    </location>
</feature>
<keyword evidence="3" id="KW-1185">Reference proteome</keyword>
<feature type="compositionally biased region" description="Polar residues" evidence="1">
    <location>
        <begin position="380"/>
        <end position="393"/>
    </location>
</feature>
<feature type="region of interest" description="Disordered" evidence="1">
    <location>
        <begin position="425"/>
        <end position="496"/>
    </location>
</feature>
<feature type="compositionally biased region" description="Low complexity" evidence="1">
    <location>
        <begin position="54"/>
        <end position="63"/>
    </location>
</feature>
<name>A0A6A5KY33_9PLEO</name>
<feature type="region of interest" description="Disordered" evidence="1">
    <location>
        <begin position="1"/>
        <end position="113"/>
    </location>
</feature>
<feature type="compositionally biased region" description="Basic and acidic residues" evidence="1">
    <location>
        <begin position="463"/>
        <end position="473"/>
    </location>
</feature>
<feature type="compositionally biased region" description="Basic and acidic residues" evidence="1">
    <location>
        <begin position="362"/>
        <end position="371"/>
    </location>
</feature>
<feature type="compositionally biased region" description="Polar residues" evidence="1">
    <location>
        <begin position="285"/>
        <end position="300"/>
    </location>
</feature>
<dbReference type="OrthoDB" id="3793969at2759"/>
<evidence type="ECO:0000313" key="2">
    <source>
        <dbReference type="EMBL" id="KAF1838653.1"/>
    </source>
</evidence>
<organism evidence="2 3">
    <name type="scientific">Decorospora gaudefroyi</name>
    <dbReference type="NCBI Taxonomy" id="184978"/>
    <lineage>
        <taxon>Eukaryota</taxon>
        <taxon>Fungi</taxon>
        <taxon>Dikarya</taxon>
        <taxon>Ascomycota</taxon>
        <taxon>Pezizomycotina</taxon>
        <taxon>Dothideomycetes</taxon>
        <taxon>Pleosporomycetidae</taxon>
        <taxon>Pleosporales</taxon>
        <taxon>Pleosporineae</taxon>
        <taxon>Pleosporaceae</taxon>
        <taxon>Decorospora</taxon>
    </lineage>
</organism>
<protein>
    <submittedName>
        <fullName evidence="2">Uncharacterized protein</fullName>
    </submittedName>
</protein>
<reference evidence="2" key="1">
    <citation type="submission" date="2020-01" db="EMBL/GenBank/DDBJ databases">
        <authorList>
            <consortium name="DOE Joint Genome Institute"/>
            <person name="Haridas S."/>
            <person name="Albert R."/>
            <person name="Binder M."/>
            <person name="Bloem J."/>
            <person name="Labutti K."/>
            <person name="Salamov A."/>
            <person name="Andreopoulos B."/>
            <person name="Baker S.E."/>
            <person name="Barry K."/>
            <person name="Bills G."/>
            <person name="Bluhm B.H."/>
            <person name="Cannon C."/>
            <person name="Castanera R."/>
            <person name="Culley D.E."/>
            <person name="Daum C."/>
            <person name="Ezra D."/>
            <person name="Gonzalez J.B."/>
            <person name="Henrissat B."/>
            <person name="Kuo A."/>
            <person name="Liang C."/>
            <person name="Lipzen A."/>
            <person name="Lutzoni F."/>
            <person name="Magnuson J."/>
            <person name="Mondo S."/>
            <person name="Nolan M."/>
            <person name="Ohm R."/>
            <person name="Pangilinan J."/>
            <person name="Park H.-J."/>
            <person name="Ramirez L."/>
            <person name="Alfaro M."/>
            <person name="Sun H."/>
            <person name="Tritt A."/>
            <person name="Yoshinaga Y."/>
            <person name="Zwiers L.-H."/>
            <person name="Turgeon B.G."/>
            <person name="Goodwin S.B."/>
            <person name="Spatafora J.W."/>
            <person name="Crous P.W."/>
            <person name="Grigoriev I.V."/>
        </authorList>
    </citation>
    <scope>NUCLEOTIDE SEQUENCE</scope>
    <source>
        <strain evidence="2">P77</strain>
    </source>
</reference>
<dbReference type="AlphaFoldDB" id="A0A6A5KY33"/>
<feature type="compositionally biased region" description="Low complexity" evidence="1">
    <location>
        <begin position="189"/>
        <end position="210"/>
    </location>
</feature>